<keyword evidence="3" id="KW-1185">Reference proteome</keyword>
<dbReference type="PANTHER" id="PTHR12526:SF630">
    <property type="entry name" value="GLYCOSYLTRANSFERASE"/>
    <property type="match status" value="1"/>
</dbReference>
<dbReference type="AlphaFoldDB" id="K9B1Z2"/>
<feature type="domain" description="Glycosyl transferase family 1" evidence="1">
    <location>
        <begin position="202"/>
        <end position="361"/>
    </location>
</feature>
<proteinExistence type="predicted"/>
<dbReference type="OrthoDB" id="6713581at2"/>
<dbReference type="GO" id="GO:0016757">
    <property type="term" value="F:glycosyltransferase activity"/>
    <property type="evidence" value="ECO:0007669"/>
    <property type="project" value="InterPro"/>
</dbReference>
<dbReference type="PATRIC" id="fig|1229783.3.peg.1422"/>
<organism evidence="2 3">
    <name type="scientific">Staphylococcus massiliensis S46</name>
    <dbReference type="NCBI Taxonomy" id="1229783"/>
    <lineage>
        <taxon>Bacteria</taxon>
        <taxon>Bacillati</taxon>
        <taxon>Bacillota</taxon>
        <taxon>Bacilli</taxon>
        <taxon>Bacillales</taxon>
        <taxon>Staphylococcaceae</taxon>
        <taxon>Staphylococcus</taxon>
    </lineage>
</organism>
<evidence type="ECO:0000313" key="3">
    <source>
        <dbReference type="Proteomes" id="UP000009885"/>
    </source>
</evidence>
<accession>K9B1Z2</accession>
<evidence type="ECO:0000313" key="2">
    <source>
        <dbReference type="EMBL" id="EKU47780.1"/>
    </source>
</evidence>
<comment type="caution">
    <text evidence="2">The sequence shown here is derived from an EMBL/GenBank/DDBJ whole genome shotgun (WGS) entry which is preliminary data.</text>
</comment>
<dbReference type="InterPro" id="IPR001296">
    <property type="entry name" value="Glyco_trans_1"/>
</dbReference>
<dbReference type="PANTHER" id="PTHR12526">
    <property type="entry name" value="GLYCOSYLTRANSFERASE"/>
    <property type="match status" value="1"/>
</dbReference>
<protein>
    <recommendedName>
        <fullName evidence="1">Glycosyl transferase family 1 domain-containing protein</fullName>
    </recommendedName>
</protein>
<dbReference type="Gene3D" id="3.40.50.2000">
    <property type="entry name" value="Glycogen Phosphorylase B"/>
    <property type="match status" value="2"/>
</dbReference>
<reference evidence="2 3" key="1">
    <citation type="journal article" date="2013" name="Genome Announc.">
        <title>Genome Sequence of Staphylococcus massiliensis Strain S46, Isolated from the Surface of Healthy Human Skin.</title>
        <authorList>
            <person name="Srivastav R."/>
            <person name="Singh A."/>
            <person name="Jangir P.K."/>
            <person name="Kumari C."/>
            <person name="Muduli S."/>
            <person name="Sharma R."/>
        </authorList>
    </citation>
    <scope>NUCLEOTIDE SEQUENCE [LARGE SCALE GENOMIC DNA]</scope>
    <source>
        <strain evidence="2 3">S46</strain>
    </source>
</reference>
<dbReference type="Proteomes" id="UP000009885">
    <property type="component" value="Unassembled WGS sequence"/>
</dbReference>
<dbReference type="eggNOG" id="COG0297">
    <property type="taxonomic scope" value="Bacteria"/>
</dbReference>
<sequence>MEKYLVVCNAYPSESNIYRNGFIHRRVKAYMEKGAEVEVFYLHPPATKEEKYTYDGVEVTLGNTDNYVDFIQKVGNEYNAFLIHFITPQMYYPIVENVKDPKLVVWIHGFEAEAWHRRWFNFLTSVHELKKVIEMAEDHYVDQLNFMHDLYKEDKYDITFIHVSQWFKDHIADVDAKYAPSNYEIIPNIVDDNVFTYEPSERSDKLRVLSIRPFASHKYANDQTAKAINILSKKPFFNDIEFHIYGKGKLFASITKSIKNHPNVHLHNTFLEQQEIAKLHKEFDVFLCPTRLDSQGVSMCEAMSSGLVPVATDITAIPEYVENNVSGLLAKPESPESIAYQIERLYFNRNLLEKLSYNAQKSIREKAGTEVVIEKEMKVMRNER</sequence>
<dbReference type="RefSeq" id="WP_009383710.1">
    <property type="nucleotide sequence ID" value="NZ_AMSQ01000009.1"/>
</dbReference>
<dbReference type="Pfam" id="PF00534">
    <property type="entry name" value="Glycos_transf_1"/>
    <property type="match status" value="1"/>
</dbReference>
<dbReference type="CDD" id="cd03801">
    <property type="entry name" value="GT4_PimA-like"/>
    <property type="match status" value="1"/>
</dbReference>
<name>K9B1Z2_9STAP</name>
<dbReference type="EMBL" id="AMSQ01000009">
    <property type="protein sequence ID" value="EKU47780.1"/>
    <property type="molecule type" value="Genomic_DNA"/>
</dbReference>
<dbReference type="SUPFAM" id="SSF53756">
    <property type="entry name" value="UDP-Glycosyltransferase/glycogen phosphorylase"/>
    <property type="match status" value="1"/>
</dbReference>
<dbReference type="STRING" id="1229783.C273_07047"/>
<gene>
    <name evidence="2" type="ORF">C273_07047</name>
</gene>
<evidence type="ECO:0000259" key="1">
    <source>
        <dbReference type="Pfam" id="PF00534"/>
    </source>
</evidence>